<reference evidence="2 3" key="1">
    <citation type="submission" date="2020-08" db="EMBL/GenBank/DDBJ databases">
        <authorList>
            <person name="Liu C."/>
            <person name="Sun Q."/>
        </authorList>
    </citation>
    <scope>NUCLEOTIDE SEQUENCE [LARGE SCALE GENOMIC DNA]</scope>
    <source>
        <strain evidence="2 3">NSJ-18</strain>
    </source>
</reference>
<evidence type="ECO:0000313" key="2">
    <source>
        <dbReference type="EMBL" id="MBC5996216.1"/>
    </source>
</evidence>
<organism evidence="2 3">
    <name type="scientific">Romboutsia faecis</name>
    <dbReference type="NCBI Taxonomy" id="2764597"/>
    <lineage>
        <taxon>Bacteria</taxon>
        <taxon>Bacillati</taxon>
        <taxon>Bacillota</taxon>
        <taxon>Clostridia</taxon>
        <taxon>Peptostreptococcales</taxon>
        <taxon>Peptostreptococcaceae</taxon>
        <taxon>Romboutsia</taxon>
    </lineage>
</organism>
<evidence type="ECO:0000313" key="3">
    <source>
        <dbReference type="Proteomes" id="UP000609849"/>
    </source>
</evidence>
<gene>
    <name evidence="2" type="ORF">H8923_05530</name>
</gene>
<feature type="transmembrane region" description="Helical" evidence="1">
    <location>
        <begin position="148"/>
        <end position="173"/>
    </location>
</feature>
<feature type="transmembrane region" description="Helical" evidence="1">
    <location>
        <begin position="15"/>
        <end position="38"/>
    </location>
</feature>
<keyword evidence="1" id="KW-0472">Membrane</keyword>
<feature type="transmembrane region" description="Helical" evidence="1">
    <location>
        <begin position="91"/>
        <end position="109"/>
    </location>
</feature>
<dbReference type="EMBL" id="JACRWE010000002">
    <property type="protein sequence ID" value="MBC5996216.1"/>
    <property type="molecule type" value="Genomic_DNA"/>
</dbReference>
<sequence length="263" mass="29813">MNNPYYKFLKRDVKLILILLISIVTVNVGMSVISNIISALDRSSIDPIRFFSQASMLACIMCMVYGINCTVKTFSGVISIRGDRLGFLKAIALWSIVIAIFASLFSVFFEIGCKELMELITKREVYVISDMPWISINNLEFKVDDMSLIWFIKSIITRTLTNALMISLGYMLGAISYRLKVRTNVILFIGLPILFAGYISAQAFKNQDMVLDWMMNFISNMLYIIQNQGILIGLQVMGIIVFSFIGTKFLIKAPIKEYAHDLI</sequence>
<comment type="caution">
    <text evidence="2">The sequence shown here is derived from an EMBL/GenBank/DDBJ whole genome shotgun (WGS) entry which is preliminary data.</text>
</comment>
<feature type="transmembrane region" description="Helical" evidence="1">
    <location>
        <begin position="224"/>
        <end position="246"/>
    </location>
</feature>
<feature type="transmembrane region" description="Helical" evidence="1">
    <location>
        <begin position="50"/>
        <end position="71"/>
    </location>
</feature>
<dbReference type="RefSeq" id="WP_153972143.1">
    <property type="nucleotide sequence ID" value="NZ_JACRWE010000002.1"/>
</dbReference>
<keyword evidence="1" id="KW-1133">Transmembrane helix</keyword>
<evidence type="ECO:0008006" key="4">
    <source>
        <dbReference type="Google" id="ProtNLM"/>
    </source>
</evidence>
<feature type="transmembrane region" description="Helical" evidence="1">
    <location>
        <begin position="185"/>
        <end position="204"/>
    </location>
</feature>
<protein>
    <recommendedName>
        <fullName evidence="4">ABC-2 family transporter protein</fullName>
    </recommendedName>
</protein>
<evidence type="ECO:0000256" key="1">
    <source>
        <dbReference type="SAM" id="Phobius"/>
    </source>
</evidence>
<name>A0ABR7JNP4_9FIRM</name>
<keyword evidence="3" id="KW-1185">Reference proteome</keyword>
<accession>A0ABR7JNP4</accession>
<keyword evidence="1" id="KW-0812">Transmembrane</keyword>
<proteinExistence type="predicted"/>
<dbReference type="Proteomes" id="UP000609849">
    <property type="component" value="Unassembled WGS sequence"/>
</dbReference>